<dbReference type="OrthoDB" id="370110at2"/>
<dbReference type="Proteomes" id="UP000294843">
    <property type="component" value="Unassembled WGS sequence"/>
</dbReference>
<dbReference type="InterPro" id="IPR036188">
    <property type="entry name" value="FAD/NAD-bd_sf"/>
</dbReference>
<evidence type="ECO:0000313" key="1">
    <source>
        <dbReference type="EMBL" id="TDM13423.1"/>
    </source>
</evidence>
<dbReference type="Gene3D" id="3.50.50.60">
    <property type="entry name" value="FAD/NAD(P)-binding domain"/>
    <property type="match status" value="1"/>
</dbReference>
<sequence>MNIIIIGGGIHGITIALRLLQDHIITKESLQIIEPGPYTQQWRQITDNIAMDYLRSPVVHHVHPNPYDLKQFAKINEYTQAFSGYYQRPQLEMFNDHIQHAIKENSLEDCHVYDKAVTLTQENQIWTVTGENGVYQASHLILATGLNHIHHIPDFMSAVSPERYQHIFDYHTPLADADVVIGGGITACHAVRKLSAYKPVTLIMRHDIRCHELDSEPGWLGPKNMKRFHETDSFAARREMIKEARHRGSMPMHLKQSLKYLEAQGKVNIMKGHIEKVDNQIITLTDGRTIPYHHIALATGCDSHLCRDPLYHQLIQTYQPPTADCGFPVVNQDLEWFDHLYVSGPLAELELGPVARNIIGGRKAAERIATALKQVHADAF</sequence>
<dbReference type="EMBL" id="SCWF01000011">
    <property type="protein sequence ID" value="TDM13423.1"/>
    <property type="molecule type" value="Genomic_DNA"/>
</dbReference>
<dbReference type="Pfam" id="PF13738">
    <property type="entry name" value="Pyr_redox_3"/>
    <property type="match status" value="1"/>
</dbReference>
<reference evidence="1 2" key="1">
    <citation type="submission" date="2019-01" db="EMBL/GenBank/DDBJ databases">
        <title>Draft genome sequences of the type strains of six Macrococcus species.</title>
        <authorList>
            <person name="Mazhar S."/>
            <person name="Altermann E."/>
            <person name="Hill C."/>
            <person name="Mcauliffe O."/>
        </authorList>
    </citation>
    <scope>NUCLEOTIDE SEQUENCE [LARGE SCALE GENOMIC DNA]</scope>
    <source>
        <strain evidence="1 2">ATCC 51825</strain>
    </source>
</reference>
<dbReference type="SUPFAM" id="SSF51905">
    <property type="entry name" value="FAD/NAD(P)-binding domain"/>
    <property type="match status" value="2"/>
</dbReference>
<comment type="caution">
    <text evidence="1">The sequence shown here is derived from an EMBL/GenBank/DDBJ whole genome shotgun (WGS) entry which is preliminary data.</text>
</comment>
<dbReference type="RefSeq" id="WP_133452289.1">
    <property type="nucleotide sequence ID" value="NZ_SCWF01000011.1"/>
</dbReference>
<name>A0A4R6BY02_9STAP</name>
<evidence type="ECO:0000313" key="2">
    <source>
        <dbReference type="Proteomes" id="UP000294843"/>
    </source>
</evidence>
<proteinExistence type="predicted"/>
<dbReference type="PANTHER" id="PTHR38663">
    <property type="match status" value="1"/>
</dbReference>
<dbReference type="AlphaFoldDB" id="A0A4R6BY02"/>
<dbReference type="PANTHER" id="PTHR38663:SF1">
    <property type="entry name" value="L-ORNITHINE N(5)-MONOOXYGENASE"/>
    <property type="match status" value="1"/>
</dbReference>
<gene>
    <name evidence="1" type="ORF">ERX55_09240</name>
</gene>
<organism evidence="1 2">
    <name type="scientific">Macrococcus bovicus</name>
    <dbReference type="NCBI Taxonomy" id="69968"/>
    <lineage>
        <taxon>Bacteria</taxon>
        <taxon>Bacillati</taxon>
        <taxon>Bacillota</taxon>
        <taxon>Bacilli</taxon>
        <taxon>Bacillales</taxon>
        <taxon>Staphylococcaceae</taxon>
        <taxon>Macrococcus</taxon>
    </lineage>
</organism>
<accession>A0A4R6BY02</accession>
<keyword evidence="2" id="KW-1185">Reference proteome</keyword>
<protein>
    <submittedName>
        <fullName evidence="1">Pyridine nucleotide-disulfide oxidoreductase</fullName>
    </submittedName>
</protein>